<keyword evidence="3 6" id="KW-0547">Nucleotide-binding</keyword>
<evidence type="ECO:0000259" key="11">
    <source>
        <dbReference type="PROSITE" id="PS51713"/>
    </source>
</evidence>
<reference evidence="12" key="1">
    <citation type="submission" date="2020-09" db="EMBL/GenBank/DDBJ databases">
        <title>Whole genome shotgun sequence of Streptomyces xanthophaeus NBRC 12829.</title>
        <authorList>
            <person name="Komaki H."/>
            <person name="Tamura T."/>
        </authorList>
    </citation>
    <scope>NUCLEOTIDE SEQUENCE</scope>
    <source>
        <strain evidence="12">NBRC 12829</strain>
    </source>
</reference>
<comment type="similarity">
    <text evidence="1 6 7 8">Belongs to the TRAFAC class TrmE-Era-EngA-EngB-Septin-like GTPase superfamily. Era GTPase family.</text>
</comment>
<evidence type="ECO:0000256" key="9">
    <source>
        <dbReference type="SAM" id="SignalP"/>
    </source>
</evidence>
<evidence type="ECO:0000256" key="1">
    <source>
        <dbReference type="ARBA" id="ARBA00007921"/>
    </source>
</evidence>
<feature type="region of interest" description="G3" evidence="7">
    <location>
        <begin position="373"/>
        <end position="376"/>
    </location>
</feature>
<evidence type="ECO:0000256" key="4">
    <source>
        <dbReference type="ARBA" id="ARBA00022884"/>
    </source>
</evidence>
<dbReference type="AlphaFoldDB" id="A0A919HAY3"/>
<dbReference type="PROSITE" id="PS50823">
    <property type="entry name" value="KH_TYPE_2"/>
    <property type="match status" value="1"/>
</dbReference>
<dbReference type="OrthoDB" id="9805918at2"/>
<evidence type="ECO:0000313" key="13">
    <source>
        <dbReference type="Proteomes" id="UP000600026"/>
    </source>
</evidence>
<keyword evidence="6" id="KW-0472">Membrane</keyword>
<evidence type="ECO:0000256" key="6">
    <source>
        <dbReference type="HAMAP-Rule" id="MF_00367"/>
    </source>
</evidence>
<evidence type="ECO:0000256" key="3">
    <source>
        <dbReference type="ARBA" id="ARBA00022741"/>
    </source>
</evidence>
<comment type="function">
    <text evidence="6">An essential GTPase that binds both GDP and GTP, with rapid nucleotide exchange. Plays a role in 16S rRNA processing and 30S ribosomal subunit biogenesis and possibly also in cell cycle regulation and energy metabolism.</text>
</comment>
<dbReference type="InterPro" id="IPR009019">
    <property type="entry name" value="KH_sf_prok-type"/>
</dbReference>
<sequence>MRRLALSGGVLVVLLLGAGPAPATAADNGQWSVLPAAGAAGQRPYFYLAAAPGRSVADAVTVTNRTDRPRTFRLYAADAYNTARDGGFAVRGPDEPRRSTGAWARLAQERVTVPPGGSVSVPFTLAVPDRAEPGDHPGAVVALEDRPGATARGIGVQQAVAARVYLRVTGPTAPALAVREVAVGRRGAGAEVSYTLHNLGNITLRPRAALTASGALGRPLAGHALTGLPAELLPGQEVRLSARWEDPPGIEAARVTVRAQAGGTTAQGSASYVRRPLLAPWLAGLSALAAVAWSALGAASGRMARMSDRSPESTSPHRAGFACFVGRPNAGKSTLTNALVGTKVAITSNRPQTTRHTVRGIVHRPDAQLVLVDTPGLHKPRTLLGERLNDVVRATWSEVDVIGFCLPADQKLGPGDKFIAKELAGIKKTPKIAIITKTDLVESKVVGEQLIAVHQLAEELGFEWAEIVPVSAVGDSQVQLLADLIAPMLPESPPLYPEGDLTDEPEMVMVAELIREAALEGVRDELPHSIAVVVEEMIPRENRPADRPLLDIHANVYIERPSQKGIIIGPKGARLKEVGMKSRKHIEALLGTPVFLDLHVKVAKDWQRDPKQLRKLGF</sequence>
<feature type="chain" id="PRO_5038048237" description="GTPase Era" evidence="9">
    <location>
        <begin position="26"/>
        <end position="618"/>
    </location>
</feature>
<keyword evidence="4 6" id="KW-0694">RNA-binding</keyword>
<dbReference type="Gene3D" id="3.40.50.300">
    <property type="entry name" value="P-loop containing nucleotide triphosphate hydrolases"/>
    <property type="match status" value="1"/>
</dbReference>
<dbReference type="Pfam" id="PF01926">
    <property type="entry name" value="MMR_HSR1"/>
    <property type="match status" value="1"/>
</dbReference>
<dbReference type="GO" id="GO:0070181">
    <property type="term" value="F:small ribosomal subunit rRNA binding"/>
    <property type="evidence" value="ECO:0007669"/>
    <property type="project" value="UniProtKB-UniRule"/>
</dbReference>
<keyword evidence="6" id="KW-0690">Ribosome biogenesis</keyword>
<dbReference type="GO" id="GO:0003924">
    <property type="term" value="F:GTPase activity"/>
    <property type="evidence" value="ECO:0007669"/>
    <property type="project" value="UniProtKB-UniRule"/>
</dbReference>
<evidence type="ECO:0000256" key="7">
    <source>
        <dbReference type="PROSITE-ProRule" id="PRU01050"/>
    </source>
</evidence>
<protein>
    <recommendedName>
        <fullName evidence="2 6">GTPase Era</fullName>
    </recommendedName>
</protein>
<dbReference type="CDD" id="cd22534">
    <property type="entry name" value="KH-II_Era"/>
    <property type="match status" value="1"/>
</dbReference>
<evidence type="ECO:0000313" key="12">
    <source>
        <dbReference type="EMBL" id="GHI89768.1"/>
    </source>
</evidence>
<dbReference type="Proteomes" id="UP000600026">
    <property type="component" value="Unassembled WGS sequence"/>
</dbReference>
<feature type="binding site" evidence="6">
    <location>
        <begin position="373"/>
        <end position="377"/>
    </location>
    <ligand>
        <name>GTP</name>
        <dbReference type="ChEBI" id="CHEBI:37565"/>
    </ligand>
</feature>
<dbReference type="PANTHER" id="PTHR42698">
    <property type="entry name" value="GTPASE ERA"/>
    <property type="match status" value="1"/>
</dbReference>
<organism evidence="12 13">
    <name type="scientific">Streptomyces xanthophaeus</name>
    <dbReference type="NCBI Taxonomy" id="67385"/>
    <lineage>
        <taxon>Bacteria</taxon>
        <taxon>Bacillati</taxon>
        <taxon>Actinomycetota</taxon>
        <taxon>Actinomycetes</taxon>
        <taxon>Kitasatosporales</taxon>
        <taxon>Streptomycetaceae</taxon>
        <taxon>Streptomyces</taxon>
    </lineage>
</organism>
<dbReference type="GO" id="GO:0000028">
    <property type="term" value="P:ribosomal small subunit assembly"/>
    <property type="evidence" value="ECO:0007669"/>
    <property type="project" value="TreeGrafter"/>
</dbReference>
<dbReference type="CDD" id="cd04163">
    <property type="entry name" value="Era"/>
    <property type="match status" value="1"/>
</dbReference>
<dbReference type="FunFam" id="3.30.300.20:FF:000003">
    <property type="entry name" value="GTPase Era"/>
    <property type="match status" value="1"/>
</dbReference>
<dbReference type="NCBIfam" id="NF000908">
    <property type="entry name" value="PRK00089.1"/>
    <property type="match status" value="1"/>
</dbReference>
<dbReference type="Pfam" id="PF07650">
    <property type="entry name" value="KH_2"/>
    <property type="match status" value="1"/>
</dbReference>
<dbReference type="SUPFAM" id="SSF52540">
    <property type="entry name" value="P-loop containing nucleoside triphosphate hydrolases"/>
    <property type="match status" value="1"/>
</dbReference>
<proteinExistence type="inferred from homology"/>
<keyword evidence="9" id="KW-0732">Signal</keyword>
<dbReference type="InterPro" id="IPR027417">
    <property type="entry name" value="P-loop_NTPase"/>
</dbReference>
<dbReference type="PROSITE" id="PS51713">
    <property type="entry name" value="G_ERA"/>
    <property type="match status" value="1"/>
</dbReference>
<dbReference type="NCBIfam" id="TIGR00436">
    <property type="entry name" value="era"/>
    <property type="match status" value="1"/>
</dbReference>
<dbReference type="Gene3D" id="3.30.300.20">
    <property type="match status" value="1"/>
</dbReference>
<evidence type="ECO:0000256" key="8">
    <source>
        <dbReference type="RuleBase" id="RU003761"/>
    </source>
</evidence>
<dbReference type="InterPro" id="IPR006073">
    <property type="entry name" value="GTP-bd"/>
</dbReference>
<dbReference type="InterPro" id="IPR005225">
    <property type="entry name" value="Small_GTP-bd"/>
</dbReference>
<dbReference type="PANTHER" id="PTHR42698:SF1">
    <property type="entry name" value="GTPASE ERA, MITOCHONDRIAL"/>
    <property type="match status" value="1"/>
</dbReference>
<dbReference type="InterPro" id="IPR004044">
    <property type="entry name" value="KH_dom_type_2"/>
</dbReference>
<keyword evidence="6" id="KW-0963">Cytoplasm</keyword>
<dbReference type="GO" id="GO:0005886">
    <property type="term" value="C:plasma membrane"/>
    <property type="evidence" value="ECO:0007669"/>
    <property type="project" value="UniProtKB-SubCell"/>
</dbReference>
<dbReference type="InterPro" id="IPR015946">
    <property type="entry name" value="KH_dom-like_a/b"/>
</dbReference>
<dbReference type="InterPro" id="IPR005662">
    <property type="entry name" value="GTPase_Era-like"/>
</dbReference>
<keyword evidence="6" id="KW-0699">rRNA-binding</keyword>
<feature type="binding site" evidence="6">
    <location>
        <begin position="436"/>
        <end position="439"/>
    </location>
    <ligand>
        <name>GTP</name>
        <dbReference type="ChEBI" id="CHEBI:37565"/>
    </ligand>
</feature>
<evidence type="ECO:0000259" key="10">
    <source>
        <dbReference type="PROSITE" id="PS50823"/>
    </source>
</evidence>
<comment type="caution">
    <text evidence="12">The sequence shown here is derived from an EMBL/GenBank/DDBJ whole genome shotgun (WGS) entry which is preliminary data.</text>
</comment>
<gene>
    <name evidence="6" type="primary">era</name>
    <name evidence="12" type="ORF">Sxan_71320</name>
</gene>
<evidence type="ECO:0000256" key="5">
    <source>
        <dbReference type="ARBA" id="ARBA00023134"/>
    </source>
</evidence>
<feature type="domain" description="KH type-2" evidence="10">
    <location>
        <begin position="522"/>
        <end position="604"/>
    </location>
</feature>
<keyword evidence="6" id="KW-1003">Cell membrane</keyword>
<comment type="subunit">
    <text evidence="6">Monomer.</text>
</comment>
<dbReference type="GO" id="GO:0005525">
    <property type="term" value="F:GTP binding"/>
    <property type="evidence" value="ECO:0007669"/>
    <property type="project" value="UniProtKB-UniRule"/>
</dbReference>
<feature type="region of interest" description="G5" evidence="7">
    <location>
        <begin position="470"/>
        <end position="472"/>
    </location>
</feature>
<feature type="binding site" evidence="6">
    <location>
        <begin position="326"/>
        <end position="333"/>
    </location>
    <ligand>
        <name>GTP</name>
        <dbReference type="ChEBI" id="CHEBI:37565"/>
    </ligand>
</feature>
<feature type="domain" description="Era-type G" evidence="11">
    <location>
        <begin position="318"/>
        <end position="491"/>
    </location>
</feature>
<feature type="region of interest" description="G1" evidence="7">
    <location>
        <begin position="326"/>
        <end position="333"/>
    </location>
</feature>
<dbReference type="InterPro" id="IPR030388">
    <property type="entry name" value="G_ERA_dom"/>
</dbReference>
<dbReference type="NCBIfam" id="TIGR00231">
    <property type="entry name" value="small_GTP"/>
    <property type="match status" value="1"/>
</dbReference>
<name>A0A919HAY3_9ACTN</name>
<dbReference type="SUPFAM" id="SSF54814">
    <property type="entry name" value="Prokaryotic type KH domain (KH-domain type II)"/>
    <property type="match status" value="1"/>
</dbReference>
<dbReference type="EMBL" id="BNEE01000006">
    <property type="protein sequence ID" value="GHI89768.1"/>
    <property type="molecule type" value="Genomic_DNA"/>
</dbReference>
<dbReference type="HAMAP" id="MF_00367">
    <property type="entry name" value="GTPase_Era"/>
    <property type="match status" value="1"/>
</dbReference>
<feature type="region of interest" description="G2" evidence="7">
    <location>
        <begin position="352"/>
        <end position="356"/>
    </location>
</feature>
<evidence type="ECO:0000256" key="2">
    <source>
        <dbReference type="ARBA" id="ARBA00020484"/>
    </source>
</evidence>
<comment type="subcellular location">
    <subcellularLocation>
        <location evidence="6">Cytoplasm</location>
    </subcellularLocation>
    <subcellularLocation>
        <location evidence="6">Cell membrane</location>
        <topology evidence="6">Peripheral membrane protein</topology>
    </subcellularLocation>
</comment>
<keyword evidence="13" id="KW-1185">Reference proteome</keyword>
<feature type="region of interest" description="G4" evidence="7">
    <location>
        <begin position="436"/>
        <end position="439"/>
    </location>
</feature>
<feature type="signal peptide" evidence="9">
    <location>
        <begin position="1"/>
        <end position="25"/>
    </location>
</feature>
<dbReference type="GO" id="GO:0005829">
    <property type="term" value="C:cytosol"/>
    <property type="evidence" value="ECO:0007669"/>
    <property type="project" value="TreeGrafter"/>
</dbReference>
<accession>A0A919HAY3</accession>
<dbReference type="GO" id="GO:0043024">
    <property type="term" value="F:ribosomal small subunit binding"/>
    <property type="evidence" value="ECO:0007669"/>
    <property type="project" value="TreeGrafter"/>
</dbReference>
<keyword evidence="5 6" id="KW-0342">GTP-binding</keyword>